<protein>
    <recommendedName>
        <fullName evidence="7">Profilin</fullName>
    </recommendedName>
</protein>
<evidence type="ECO:0000313" key="9">
    <source>
        <dbReference type="Proteomes" id="UP000799444"/>
    </source>
</evidence>
<comment type="function">
    <text evidence="6">Binds to actin and affects the structure of the cytoskeleton. At high concentrations, profilin prevents the polymerization of actin, whereas it enhances it at low concentrations.</text>
</comment>
<evidence type="ECO:0000256" key="3">
    <source>
        <dbReference type="ARBA" id="ARBA00022490"/>
    </source>
</evidence>
<dbReference type="OrthoDB" id="421374at2759"/>
<comment type="caution">
    <text evidence="8">The sequence shown here is derived from an EMBL/GenBank/DDBJ whole genome shotgun (WGS) entry which is preliminary data.</text>
</comment>
<dbReference type="SUPFAM" id="SSF55770">
    <property type="entry name" value="Profilin (actin-binding protein)"/>
    <property type="match status" value="1"/>
</dbReference>
<dbReference type="EMBL" id="ML996188">
    <property type="protein sequence ID" value="KAF2731816.1"/>
    <property type="molecule type" value="Genomic_DNA"/>
</dbReference>
<dbReference type="InterPro" id="IPR005455">
    <property type="entry name" value="PFN_euk"/>
</dbReference>
<dbReference type="SMART" id="SM00392">
    <property type="entry name" value="PROF"/>
    <property type="match status" value="1"/>
</dbReference>
<organism evidence="8 9">
    <name type="scientific">Polyplosphaeria fusca</name>
    <dbReference type="NCBI Taxonomy" id="682080"/>
    <lineage>
        <taxon>Eukaryota</taxon>
        <taxon>Fungi</taxon>
        <taxon>Dikarya</taxon>
        <taxon>Ascomycota</taxon>
        <taxon>Pezizomycotina</taxon>
        <taxon>Dothideomycetes</taxon>
        <taxon>Pleosporomycetidae</taxon>
        <taxon>Pleosporales</taxon>
        <taxon>Tetraplosphaeriaceae</taxon>
        <taxon>Polyplosphaeria</taxon>
    </lineage>
</organism>
<keyword evidence="5 6" id="KW-0206">Cytoskeleton</keyword>
<dbReference type="AlphaFoldDB" id="A0A9P4QVQ6"/>
<dbReference type="PROSITE" id="PS00414">
    <property type="entry name" value="PROFILIN"/>
    <property type="match status" value="1"/>
</dbReference>
<evidence type="ECO:0000256" key="6">
    <source>
        <dbReference type="RuleBase" id="RU003908"/>
    </source>
</evidence>
<keyword evidence="3" id="KW-0963">Cytoplasm</keyword>
<dbReference type="GO" id="GO:0003785">
    <property type="term" value="F:actin monomer binding"/>
    <property type="evidence" value="ECO:0007669"/>
    <property type="project" value="TreeGrafter"/>
</dbReference>
<dbReference type="InterPro" id="IPR036140">
    <property type="entry name" value="PFN_sf"/>
</dbReference>
<comment type="subunit">
    <text evidence="6">Occurs in many kinds of cells as a complex with monomeric actin in a 1:1 ratio.</text>
</comment>
<dbReference type="PRINTS" id="PR01640">
    <property type="entry name" value="PROFILINPLNT"/>
</dbReference>
<evidence type="ECO:0000256" key="5">
    <source>
        <dbReference type="ARBA" id="ARBA00023212"/>
    </source>
</evidence>
<dbReference type="PANTHER" id="PTHR11604">
    <property type="entry name" value="PROFILIN"/>
    <property type="match status" value="1"/>
</dbReference>
<dbReference type="Pfam" id="PF00235">
    <property type="entry name" value="Profilin"/>
    <property type="match status" value="1"/>
</dbReference>
<dbReference type="GO" id="GO:0005856">
    <property type="term" value="C:cytoskeleton"/>
    <property type="evidence" value="ECO:0007669"/>
    <property type="project" value="UniProtKB-SubCell"/>
</dbReference>
<dbReference type="InterPro" id="IPR027310">
    <property type="entry name" value="Profilin_CS"/>
</dbReference>
<comment type="similarity">
    <text evidence="2 7">Belongs to the profilin family.</text>
</comment>
<dbReference type="PRINTS" id="PR00392">
    <property type="entry name" value="PROFILIN"/>
</dbReference>
<dbReference type="CDD" id="cd00148">
    <property type="entry name" value="PROF"/>
    <property type="match status" value="1"/>
</dbReference>
<evidence type="ECO:0000256" key="7">
    <source>
        <dbReference type="RuleBase" id="RU003909"/>
    </source>
</evidence>
<dbReference type="GO" id="GO:0005938">
    <property type="term" value="C:cell cortex"/>
    <property type="evidence" value="ECO:0007669"/>
    <property type="project" value="TreeGrafter"/>
</dbReference>
<dbReference type="PANTHER" id="PTHR11604:SF0">
    <property type="entry name" value="PROFILIN"/>
    <property type="match status" value="1"/>
</dbReference>
<name>A0A9P4QVQ6_9PLEO</name>
<accession>A0A9P4QVQ6</accession>
<dbReference type="Proteomes" id="UP000799444">
    <property type="component" value="Unassembled WGS sequence"/>
</dbReference>
<comment type="subcellular location">
    <subcellularLocation>
        <location evidence="1">Cytoplasm</location>
        <location evidence="1">Cytoskeleton</location>
    </subcellularLocation>
</comment>
<gene>
    <name evidence="8" type="ORF">EJ04DRAFT_514292</name>
</gene>
<proteinExistence type="inferred from homology"/>
<dbReference type="InterPro" id="IPR048278">
    <property type="entry name" value="PFN"/>
</dbReference>
<evidence type="ECO:0000256" key="1">
    <source>
        <dbReference type="ARBA" id="ARBA00004245"/>
    </source>
</evidence>
<keyword evidence="4 7" id="KW-0009">Actin-binding</keyword>
<sequence>MSWQAYVDQSLVGTGNIDQGIICDATDKTIWAATPGFDILGPELQVIIDSFTDKSPTKKVIEHGIKINGEKYMVIESTEDSLKAKKGKEGVLVAKTNKALLIGHHPADIQTTNAYAAVAALAEYLKGTGY</sequence>
<evidence type="ECO:0000256" key="2">
    <source>
        <dbReference type="ARBA" id="ARBA00010058"/>
    </source>
</evidence>
<evidence type="ECO:0000313" key="8">
    <source>
        <dbReference type="EMBL" id="KAF2731816.1"/>
    </source>
</evidence>
<evidence type="ECO:0000256" key="4">
    <source>
        <dbReference type="ARBA" id="ARBA00023203"/>
    </source>
</evidence>
<dbReference type="Gene3D" id="3.30.450.30">
    <property type="entry name" value="Dynein light chain 2a, cytoplasmic"/>
    <property type="match status" value="1"/>
</dbReference>
<keyword evidence="9" id="KW-1185">Reference proteome</keyword>
<reference evidence="8" key="1">
    <citation type="journal article" date="2020" name="Stud. Mycol.">
        <title>101 Dothideomycetes genomes: a test case for predicting lifestyles and emergence of pathogens.</title>
        <authorList>
            <person name="Haridas S."/>
            <person name="Albert R."/>
            <person name="Binder M."/>
            <person name="Bloem J."/>
            <person name="Labutti K."/>
            <person name="Salamov A."/>
            <person name="Andreopoulos B."/>
            <person name="Baker S."/>
            <person name="Barry K."/>
            <person name="Bills G."/>
            <person name="Bluhm B."/>
            <person name="Cannon C."/>
            <person name="Castanera R."/>
            <person name="Culley D."/>
            <person name="Daum C."/>
            <person name="Ezra D."/>
            <person name="Gonzalez J."/>
            <person name="Henrissat B."/>
            <person name="Kuo A."/>
            <person name="Liang C."/>
            <person name="Lipzen A."/>
            <person name="Lutzoni F."/>
            <person name="Magnuson J."/>
            <person name="Mondo S."/>
            <person name="Nolan M."/>
            <person name="Ohm R."/>
            <person name="Pangilinan J."/>
            <person name="Park H.-J."/>
            <person name="Ramirez L."/>
            <person name="Alfaro M."/>
            <person name="Sun H."/>
            <person name="Tritt A."/>
            <person name="Yoshinaga Y."/>
            <person name="Zwiers L.-H."/>
            <person name="Turgeon B."/>
            <person name="Goodwin S."/>
            <person name="Spatafora J."/>
            <person name="Crous P."/>
            <person name="Grigoriev I."/>
        </authorList>
    </citation>
    <scope>NUCLEOTIDE SEQUENCE</scope>
    <source>
        <strain evidence="8">CBS 125425</strain>
    </source>
</reference>